<dbReference type="SUPFAM" id="SSF56801">
    <property type="entry name" value="Acetyl-CoA synthetase-like"/>
    <property type="match status" value="2"/>
</dbReference>
<dbReference type="InterPro" id="IPR001242">
    <property type="entry name" value="Condensation_dom"/>
</dbReference>
<dbReference type="SMART" id="SM00823">
    <property type="entry name" value="PKS_PP"/>
    <property type="match status" value="1"/>
</dbReference>
<keyword evidence="6" id="KW-1185">Reference proteome</keyword>
<keyword evidence="3" id="KW-0597">Phosphoprotein</keyword>
<comment type="caution">
    <text evidence="5">The sequence shown here is derived from an EMBL/GenBank/DDBJ whole genome shotgun (WGS) entry which is preliminary data.</text>
</comment>
<dbReference type="Pfam" id="PF13193">
    <property type="entry name" value="AMP-binding_C"/>
    <property type="match status" value="1"/>
</dbReference>
<dbReference type="InterPro" id="IPR045851">
    <property type="entry name" value="AMP-bd_C_sf"/>
</dbReference>
<dbReference type="SUPFAM" id="SSF52777">
    <property type="entry name" value="CoA-dependent acyltransferases"/>
    <property type="match status" value="4"/>
</dbReference>
<dbReference type="PROSITE" id="PS00455">
    <property type="entry name" value="AMP_BINDING"/>
    <property type="match status" value="2"/>
</dbReference>
<dbReference type="CDD" id="cd19531">
    <property type="entry name" value="LCL_NRPS-like"/>
    <property type="match status" value="2"/>
</dbReference>
<evidence type="ECO:0000259" key="4">
    <source>
        <dbReference type="PROSITE" id="PS50075"/>
    </source>
</evidence>
<dbReference type="InterPro" id="IPR020806">
    <property type="entry name" value="PKS_PP-bd"/>
</dbReference>
<dbReference type="InterPro" id="IPR000873">
    <property type="entry name" value="AMP-dep_synth/lig_dom"/>
</dbReference>
<dbReference type="InterPro" id="IPR009081">
    <property type="entry name" value="PP-bd_ACP"/>
</dbReference>
<dbReference type="Pfam" id="PF00550">
    <property type="entry name" value="PP-binding"/>
    <property type="match status" value="1"/>
</dbReference>
<comment type="cofactor">
    <cofactor evidence="1">
        <name>pantetheine 4'-phosphate</name>
        <dbReference type="ChEBI" id="CHEBI:47942"/>
    </cofactor>
</comment>
<dbReference type="Gene3D" id="3.40.50.980">
    <property type="match status" value="4"/>
</dbReference>
<organism evidence="5 6">
    <name type="scientific">Pseudomonas sichuanensis</name>
    <dbReference type="NCBI Taxonomy" id="2213015"/>
    <lineage>
        <taxon>Bacteria</taxon>
        <taxon>Pseudomonadati</taxon>
        <taxon>Pseudomonadota</taxon>
        <taxon>Gammaproteobacteria</taxon>
        <taxon>Pseudomonadales</taxon>
        <taxon>Pseudomonadaceae</taxon>
        <taxon>Pseudomonas</taxon>
    </lineage>
</organism>
<proteinExistence type="predicted"/>
<dbReference type="Proteomes" id="UP001424532">
    <property type="component" value="Unassembled WGS sequence"/>
</dbReference>
<feature type="non-terminal residue" evidence="5">
    <location>
        <position position="1966"/>
    </location>
</feature>
<dbReference type="Gene3D" id="3.30.300.30">
    <property type="match status" value="1"/>
</dbReference>
<protein>
    <submittedName>
        <fullName evidence="5">Amino acid adenylation domain-containing protein</fullName>
    </submittedName>
</protein>
<dbReference type="Gene3D" id="3.30.559.30">
    <property type="entry name" value="Nonribosomal peptide synthetase, condensation domain"/>
    <property type="match status" value="2"/>
</dbReference>
<accession>A0ABV0DKL9</accession>
<dbReference type="EMBL" id="JBDLYL010000031">
    <property type="protein sequence ID" value="MEN8642399.1"/>
    <property type="molecule type" value="Genomic_DNA"/>
</dbReference>
<dbReference type="InterPro" id="IPR020845">
    <property type="entry name" value="AMP-binding_CS"/>
</dbReference>
<evidence type="ECO:0000313" key="5">
    <source>
        <dbReference type="EMBL" id="MEN8642399.1"/>
    </source>
</evidence>
<dbReference type="InterPro" id="IPR036736">
    <property type="entry name" value="ACP-like_sf"/>
</dbReference>
<dbReference type="PROSITE" id="PS50075">
    <property type="entry name" value="CARRIER"/>
    <property type="match status" value="1"/>
</dbReference>
<dbReference type="InterPro" id="IPR025110">
    <property type="entry name" value="AMP-bd_C"/>
</dbReference>
<dbReference type="CDD" id="cd17646">
    <property type="entry name" value="A_NRPS_AB3403-like"/>
    <property type="match status" value="1"/>
</dbReference>
<dbReference type="Gene3D" id="1.10.1200.10">
    <property type="entry name" value="ACP-like"/>
    <property type="match status" value="1"/>
</dbReference>
<dbReference type="Pfam" id="PF00501">
    <property type="entry name" value="AMP-binding"/>
    <property type="match status" value="2"/>
</dbReference>
<dbReference type="InterPro" id="IPR023213">
    <property type="entry name" value="CAT-like_dom_sf"/>
</dbReference>
<evidence type="ECO:0000313" key="6">
    <source>
        <dbReference type="Proteomes" id="UP001424532"/>
    </source>
</evidence>
<dbReference type="Gene3D" id="2.30.38.10">
    <property type="entry name" value="Luciferase, Domain 3"/>
    <property type="match status" value="2"/>
</dbReference>
<dbReference type="PANTHER" id="PTHR45527">
    <property type="entry name" value="NONRIBOSOMAL PEPTIDE SYNTHETASE"/>
    <property type="match status" value="1"/>
</dbReference>
<dbReference type="NCBIfam" id="TIGR01733">
    <property type="entry name" value="AA-adenyl-dom"/>
    <property type="match status" value="2"/>
</dbReference>
<dbReference type="InterPro" id="IPR006162">
    <property type="entry name" value="Ppantetheine_attach_site"/>
</dbReference>
<dbReference type="SUPFAM" id="SSF47336">
    <property type="entry name" value="ACP-like"/>
    <property type="match status" value="1"/>
</dbReference>
<evidence type="ECO:0000256" key="2">
    <source>
        <dbReference type="ARBA" id="ARBA00022450"/>
    </source>
</evidence>
<gene>
    <name evidence="5" type="ORF">ABFE88_22360</name>
</gene>
<evidence type="ECO:0000256" key="1">
    <source>
        <dbReference type="ARBA" id="ARBA00001957"/>
    </source>
</evidence>
<dbReference type="Gene3D" id="3.30.559.10">
    <property type="entry name" value="Chloramphenicol acetyltransferase-like domain"/>
    <property type="match status" value="2"/>
</dbReference>
<dbReference type="InterPro" id="IPR010071">
    <property type="entry name" value="AA_adenyl_dom"/>
</dbReference>
<name>A0ABV0DKL9_9PSED</name>
<dbReference type="PANTHER" id="PTHR45527:SF1">
    <property type="entry name" value="FATTY ACID SYNTHASE"/>
    <property type="match status" value="1"/>
</dbReference>
<dbReference type="RefSeq" id="WP_347151357.1">
    <property type="nucleotide sequence ID" value="NZ_JBDLYL010000031.1"/>
</dbReference>
<dbReference type="Pfam" id="PF00668">
    <property type="entry name" value="Condensation"/>
    <property type="match status" value="2"/>
</dbReference>
<dbReference type="PROSITE" id="PS00012">
    <property type="entry name" value="PHOSPHOPANTETHEINE"/>
    <property type="match status" value="1"/>
</dbReference>
<keyword evidence="2" id="KW-0596">Phosphopantetheine</keyword>
<reference evidence="5 6" key="1">
    <citation type="submission" date="2024-05" db="EMBL/GenBank/DDBJ databases">
        <title>Sequence of Lycoming College course isolates.</title>
        <authorList>
            <person name="Reigle C.A."/>
            <person name="Newman J.D."/>
        </authorList>
    </citation>
    <scope>NUCLEOTIDE SEQUENCE [LARGE SCALE GENOMIC DNA]</scope>
    <source>
        <strain evidence="5 6">CAR-09</strain>
    </source>
</reference>
<sequence>MQELIGAVGALSAKERKALARMLKEKGIDLFAVAPVFKRDPQAPLRLSYAQQRQWFLWQLDPHSAAYNIPTALRLQGELDHGALQAAFDALLARHGALRTGFVEDQDQVLQFIREPQPFALPLQTLQPFEAPQARIEQLLGQCLNQPFDLRREPLLRAALLRTGEREHVLALAMHHIVSDGWSMQLIVRELMQCYAAFSRGEQPVLAPLAIDYADYALWQREWMEAGERERQLVYWVEQLGREALVLELPTDRPRPLRQSFRGARLDIQIDAGLAEGLKQLAQRSNVTLFMLLLASFQTLLHRYSGQTDIRVGVPVANRTRVEVEGLVGFFANTQVLAARFDACDGFADLLGQVKARVLGAQSHQDLPFEQLVEALAPERTLSHNPLFQAMFNHQGSSAAQAPAGGGLGLTAEVIEREGCTAQVDLTLATEEHAQGLAASLTYATDLFDAASAERMARHWVNLLRAVVAAPQGKLGELAMLGADERERIVGQWNATADASFPLDQPVQRLIEAQVSRTPDAPALQLGEEVLSYTQLNARANQLARHLVHLGVGPDCLVGIALERSVEMVVGLLAVLKAGGAYVPLDPEYPTDRLAYMIEDSGVQLLLTSAALLERLPVPVGVNCLSLDTLALGHLAEDDLGVAVQGENLAYMIYTSGSTGRPKGAANRHRALTNRLCWMQQAYGLDASDAVLQKTPFSFDVSVWEFFWPLMTGARLVLARPGEHRDPARLVRLINDHGITTLHFVPSMLQAFMLDPQAGSCQGLKRIICSGEALALDTQQQVLAQLGQAGLYNLYGPTEAAIDVTHWTCREQHQHSVPIGEPIANLSTHILDAGLNPVAAGVVGELYLGGEGLARGYHQRPGLTAERFVASPFAAGQRLYRTGDLARYRADGVIEYAGRIDHQVKIRGLRIELGEIEARLQEQAQVSECVAIAGQGAAGVQLLAYVVPSDPALAGAEAAVQRALVDQLKAALGQSMPDYMVPAHMILLPSMPLSPNGKLDRKALPAFDQRQVQALYRAPQTERERSVAAIWQQLLGCEQVGLDDDFFTLGGHSLLATQLVSRVRQALAIDVPLRVLFEHSQLQAFVAALAQGERREVDAIPALPRDTGLALSYAQERQWFLWQLEPHSSAYVIPMVLQLQGELDVVSLGQAFQALFERHESLRTCFQEQDGQCVQVFHDGVRFPLPVQHLPAGAEEQAAIAAFVGEQVGRPFDLRGDLLMRAALLQLAPQRHVLVVTQHHIVSDGWSMQVMIDELLHCYGAARAGQPVQLPALAIQYADYAAWQRQWMDAGERERQLDYWRNHLGTAPVVLELPTDHVRPVQQSLRGARLEVPVDAALHQRLKALAEQQGSTLFMLLLAAYQTLLFRSSGQPRIRVGVPIANRNRLETERLIGFFVNTQVLQADLRGEDSFLDLLAQVRQATLAAQDHQDLPFEQLVDALQPERSLSYSPLFQVMFNHQAEHAGAAQAPRALAGLEVRSLGWSGDDAQFDLTLSTHESPGQLAASFTYATDLFEAASVQRLAGHWLGLLAQIVERPEAALGELRLLDAAEQARLASFNPAREAYASELCIHQLIDRQAAEAPQALALIDGERRLDHAWLQARANRLAHHLVALGVGPEVRVGVAMPRNAELLVALLAVLKAGGTYVPLDPDYPRDRLAYMLEDSQARVLLTQAGALDGVPLEGLATVLVGEDDAALAAYPDTAPVVAVRPDNLAYVIYTSGSTGKPKGVAIAHRNVAALVHWSAGVYPREAIRGVLASTSVCFDLSVWELFVTLANGGHLILARNALELGSLPARAEVRLVNTVPSAIAALLRASDIPAGVKIVNLAGEPLKQELVDSLYALGSLDHVYDLYGPSEDTTYSTYCRREAGGQASIGRPLCNSQGYLLDDQLHPVPVGVAAELYLAGDGVTRGYLLRPGLTAEKFVPNPAGAAGERMYRTGDLTRYREDGQLEYIGRVDHQVKVRGFR</sequence>
<evidence type="ECO:0000256" key="3">
    <source>
        <dbReference type="ARBA" id="ARBA00022553"/>
    </source>
</evidence>
<feature type="domain" description="Carrier" evidence="4">
    <location>
        <begin position="1018"/>
        <end position="1093"/>
    </location>
</feature>